<accession>A0A6C0DXG3</accession>
<evidence type="ECO:0000313" key="2">
    <source>
        <dbReference type="EMBL" id="QHT21178.1"/>
    </source>
</evidence>
<organism evidence="2">
    <name type="scientific">viral metagenome</name>
    <dbReference type="NCBI Taxonomy" id="1070528"/>
    <lineage>
        <taxon>unclassified sequences</taxon>
        <taxon>metagenomes</taxon>
        <taxon>organismal metagenomes</taxon>
    </lineage>
</organism>
<sequence length="373" mass="42942">MGNKPSRPRDDTCYECNCERVMPLVIKECCESVSNGAENTFLTAVDEMLGPNASLVTTALNENDWTTTFSGYVGNIRTQDATNIEPMSEKCKDLNYCDCDSAATNIIAQCKAGAEQAEDTIADIIKENSDIFVGMNNAANSVINNTVDAPPSTSLNTWVTKYFSSTRTNNVESYQDLGLYSFVRQSLESRHRAFKNTARFAEDCKNNATQSIRQFLTDEVNDLNKLYNYYLIFVNDHKTLTLDRGSNNDIISGKVSILENLQRKIDKYKASLHIDARKNIYLVSNYDLYKNIYFYFVIIYYSLFVLYLIFSKFIPEKQYTNRRHVLILFIYLIIPIILSYLMNLTYDAFIYSLEYYNMRDETQTYESLIEKIV</sequence>
<keyword evidence="1" id="KW-1133">Transmembrane helix</keyword>
<protein>
    <submittedName>
        <fullName evidence="2">Uncharacterized protein</fullName>
    </submittedName>
</protein>
<feature type="transmembrane region" description="Helical" evidence="1">
    <location>
        <begin position="292"/>
        <end position="313"/>
    </location>
</feature>
<dbReference type="EMBL" id="MN739687">
    <property type="protein sequence ID" value="QHT21178.1"/>
    <property type="molecule type" value="Genomic_DNA"/>
</dbReference>
<name>A0A6C0DXG3_9ZZZZ</name>
<keyword evidence="1" id="KW-0472">Membrane</keyword>
<reference evidence="2" key="1">
    <citation type="journal article" date="2020" name="Nature">
        <title>Giant virus diversity and host interactions through global metagenomics.</title>
        <authorList>
            <person name="Schulz F."/>
            <person name="Roux S."/>
            <person name="Paez-Espino D."/>
            <person name="Jungbluth S."/>
            <person name="Walsh D.A."/>
            <person name="Denef V.J."/>
            <person name="McMahon K.D."/>
            <person name="Konstantinidis K.T."/>
            <person name="Eloe-Fadrosh E.A."/>
            <person name="Kyrpides N.C."/>
            <person name="Woyke T."/>
        </authorList>
    </citation>
    <scope>NUCLEOTIDE SEQUENCE</scope>
    <source>
        <strain evidence="2">GVMAG-M-3300023174-75</strain>
    </source>
</reference>
<feature type="transmembrane region" description="Helical" evidence="1">
    <location>
        <begin position="325"/>
        <end position="346"/>
    </location>
</feature>
<dbReference type="AlphaFoldDB" id="A0A6C0DXG3"/>
<keyword evidence="1" id="KW-0812">Transmembrane</keyword>
<evidence type="ECO:0000256" key="1">
    <source>
        <dbReference type="SAM" id="Phobius"/>
    </source>
</evidence>
<proteinExistence type="predicted"/>